<proteinExistence type="predicted"/>
<keyword evidence="2" id="KW-1133">Transmembrane helix</keyword>
<evidence type="ECO:0000256" key="1">
    <source>
        <dbReference type="SAM" id="MobiDB-lite"/>
    </source>
</evidence>
<dbReference type="PANTHER" id="PTHR35107">
    <property type="entry name" value="EXPRESSED PROTEIN"/>
    <property type="match status" value="1"/>
</dbReference>
<evidence type="ECO:0000256" key="3">
    <source>
        <dbReference type="SAM" id="SignalP"/>
    </source>
</evidence>
<keyword evidence="2" id="KW-0472">Membrane</keyword>
<feature type="chain" id="PRO_5023053126" description="Legume lectin domain-containing protein" evidence="3">
    <location>
        <begin position="25"/>
        <end position="198"/>
    </location>
</feature>
<dbReference type="PANTHER" id="PTHR35107:SF2">
    <property type="entry name" value="EXPRESSED PROTEIN"/>
    <property type="match status" value="1"/>
</dbReference>
<keyword evidence="3" id="KW-0732">Signal</keyword>
<gene>
    <name evidence="4" type="ORF">EZV62_004765</name>
</gene>
<comment type="caution">
    <text evidence="4">The sequence shown here is derived from an EMBL/GenBank/DDBJ whole genome shotgun (WGS) entry which is preliminary data.</text>
</comment>
<dbReference type="EMBL" id="VAHF01000002">
    <property type="protein sequence ID" value="TXG69830.1"/>
    <property type="molecule type" value="Genomic_DNA"/>
</dbReference>
<accession>A0A5C7IL03</accession>
<reference evidence="5" key="1">
    <citation type="journal article" date="2019" name="Gigascience">
        <title>De novo genome assembly of the endangered Acer yangbiense, a plant species with extremely small populations endemic to Yunnan Province, China.</title>
        <authorList>
            <person name="Yang J."/>
            <person name="Wariss H.M."/>
            <person name="Tao L."/>
            <person name="Zhang R."/>
            <person name="Yun Q."/>
            <person name="Hollingsworth P."/>
            <person name="Dao Z."/>
            <person name="Luo G."/>
            <person name="Guo H."/>
            <person name="Ma Y."/>
            <person name="Sun W."/>
        </authorList>
    </citation>
    <scope>NUCLEOTIDE SEQUENCE [LARGE SCALE GENOMIC DNA]</scope>
    <source>
        <strain evidence="5">cv. Malutang</strain>
    </source>
</reference>
<dbReference type="AlphaFoldDB" id="A0A5C7IL03"/>
<keyword evidence="2" id="KW-0812">Transmembrane</keyword>
<evidence type="ECO:0000313" key="4">
    <source>
        <dbReference type="EMBL" id="TXG69830.1"/>
    </source>
</evidence>
<feature type="region of interest" description="Disordered" evidence="1">
    <location>
        <begin position="167"/>
        <end position="198"/>
    </location>
</feature>
<protein>
    <recommendedName>
        <fullName evidence="6">Legume lectin domain-containing protein</fullName>
    </recommendedName>
</protein>
<evidence type="ECO:0000256" key="2">
    <source>
        <dbReference type="SAM" id="Phobius"/>
    </source>
</evidence>
<feature type="compositionally biased region" description="Basic and acidic residues" evidence="1">
    <location>
        <begin position="187"/>
        <end position="198"/>
    </location>
</feature>
<evidence type="ECO:0008006" key="6">
    <source>
        <dbReference type="Google" id="ProtNLM"/>
    </source>
</evidence>
<sequence length="198" mass="22184">MASSAQRLLFGFTIIIGILSISAAARPCKTLFISSYSYYSFNPRNPNPNPNPNLNNPSSTTGFVTIFTEIRQFNPRRPEFFFDGPGFPAVAVEIEEEQQPRIRPSQQRSIFGYGGYDFSSLRDRTKDILSVVVALLFGVGCGALTAVTMYLVWTLFASRYDYRNYGEFSDGDDDDNDEDDVFSPKKMGYEKIPAKDAA</sequence>
<dbReference type="OrthoDB" id="769005at2759"/>
<dbReference type="Proteomes" id="UP000323000">
    <property type="component" value="Chromosome 2"/>
</dbReference>
<feature type="transmembrane region" description="Helical" evidence="2">
    <location>
        <begin position="128"/>
        <end position="153"/>
    </location>
</feature>
<feature type="compositionally biased region" description="Acidic residues" evidence="1">
    <location>
        <begin position="169"/>
        <end position="181"/>
    </location>
</feature>
<name>A0A5C7IL03_9ROSI</name>
<organism evidence="4 5">
    <name type="scientific">Acer yangbiense</name>
    <dbReference type="NCBI Taxonomy" id="1000413"/>
    <lineage>
        <taxon>Eukaryota</taxon>
        <taxon>Viridiplantae</taxon>
        <taxon>Streptophyta</taxon>
        <taxon>Embryophyta</taxon>
        <taxon>Tracheophyta</taxon>
        <taxon>Spermatophyta</taxon>
        <taxon>Magnoliopsida</taxon>
        <taxon>eudicotyledons</taxon>
        <taxon>Gunneridae</taxon>
        <taxon>Pentapetalae</taxon>
        <taxon>rosids</taxon>
        <taxon>malvids</taxon>
        <taxon>Sapindales</taxon>
        <taxon>Sapindaceae</taxon>
        <taxon>Hippocastanoideae</taxon>
        <taxon>Acereae</taxon>
        <taxon>Acer</taxon>
    </lineage>
</organism>
<evidence type="ECO:0000313" key="5">
    <source>
        <dbReference type="Proteomes" id="UP000323000"/>
    </source>
</evidence>
<keyword evidence="5" id="KW-1185">Reference proteome</keyword>
<feature type="signal peptide" evidence="3">
    <location>
        <begin position="1"/>
        <end position="24"/>
    </location>
</feature>